<keyword evidence="1" id="KW-1003">Cell membrane</keyword>
<dbReference type="PANTHER" id="PTHR43649:SF33">
    <property type="entry name" value="POLYGALACTURONAN_RHAMNOGALACTURONAN-BINDING PROTEIN YTCQ"/>
    <property type="match status" value="1"/>
</dbReference>
<keyword evidence="4" id="KW-0564">Palmitate</keyword>
<evidence type="ECO:0000256" key="3">
    <source>
        <dbReference type="ARBA" id="ARBA00023136"/>
    </source>
</evidence>
<organism evidence="7 8">
    <name type="scientific">Cohnella fermenti</name>
    <dbReference type="NCBI Taxonomy" id="2565925"/>
    <lineage>
        <taxon>Bacteria</taxon>
        <taxon>Bacillati</taxon>
        <taxon>Bacillota</taxon>
        <taxon>Bacilli</taxon>
        <taxon>Bacillales</taxon>
        <taxon>Paenibacillaceae</taxon>
        <taxon>Cohnella</taxon>
    </lineage>
</organism>
<dbReference type="InterPro" id="IPR050490">
    <property type="entry name" value="Bact_solute-bd_prot1"/>
</dbReference>
<protein>
    <submittedName>
        <fullName evidence="7">Extracellular solute-binding protein</fullName>
    </submittedName>
</protein>
<feature type="signal peptide" evidence="6">
    <location>
        <begin position="1"/>
        <end position="20"/>
    </location>
</feature>
<evidence type="ECO:0000256" key="2">
    <source>
        <dbReference type="ARBA" id="ARBA00022729"/>
    </source>
</evidence>
<dbReference type="PANTHER" id="PTHR43649">
    <property type="entry name" value="ARABINOSE-BINDING PROTEIN-RELATED"/>
    <property type="match status" value="1"/>
</dbReference>
<keyword evidence="8" id="KW-1185">Reference proteome</keyword>
<comment type="caution">
    <text evidence="7">The sequence shown here is derived from an EMBL/GenBank/DDBJ whole genome shotgun (WGS) entry which is preliminary data.</text>
</comment>
<reference evidence="7 8" key="1">
    <citation type="submission" date="2019-04" db="EMBL/GenBank/DDBJ databases">
        <title>Cohnella sp. nov. isolated from preserved vegetables.</title>
        <authorList>
            <person name="Lin S.-Y."/>
            <person name="Hung M.-H."/>
            <person name="Young C.-C."/>
        </authorList>
    </citation>
    <scope>NUCLEOTIDE SEQUENCE [LARGE SCALE GENOMIC DNA]</scope>
    <source>
        <strain evidence="7 8">CC-MHH1044</strain>
    </source>
</reference>
<sequence>MRKWTVLALSSLLAAGAAGCGNSTNEAQSESAPASGSAAASVAASSPEATVDTSKKLTITLLAPSYAGGGWQGDNAVVQKLNEKLNINLQIQWVPIANLAEKETAMAASNSFPDAYFVLQNEFTKWRDKGVFLDVKPYLEQFPNFTKYLSEESLQIENPADHYYGFPYYIQDTRDSLAVRKDWLDKLGLQAPTTIEEFGQVATAFATQDPDGNGKQDTSGFSFGMTNGSFSGLSPILAAFGLGNEWIQSGDELVNYKTQTEQLKPFVSFLRELYASGGLDKDFVTNKNNDHKSKFVASTVGIAEYVPGELFTTSLPNLQQTHPEARIAQVIPPVGPDGKQGTSTLPMTSKIVINNSIDKEKQQRIIQLLDYMLSDEGYDLIKNGVENVHWKSENGTFVKLDAYDVDRPQLLSTWFFRRADPLIQMHKWEDQALLDQLQQWNDNNAKYAWPNPAAEVVSEVQSKLAPNLNEKWMAAVTKIIVGQAPVDDVDQAASDWLKDGGDKITQDINEQYKKLHQ</sequence>
<evidence type="ECO:0000256" key="6">
    <source>
        <dbReference type="SAM" id="SignalP"/>
    </source>
</evidence>
<dbReference type="EMBL" id="SSOB01000046">
    <property type="protein sequence ID" value="THF74010.1"/>
    <property type="molecule type" value="Genomic_DNA"/>
</dbReference>
<gene>
    <name evidence="7" type="ORF">E6C55_26905</name>
</gene>
<dbReference type="RefSeq" id="WP_136372933.1">
    <property type="nucleotide sequence ID" value="NZ_SSOB01000046.1"/>
</dbReference>
<dbReference type="AlphaFoldDB" id="A0A4S4BHI8"/>
<dbReference type="Proteomes" id="UP000310636">
    <property type="component" value="Unassembled WGS sequence"/>
</dbReference>
<name>A0A4S4BHI8_9BACL</name>
<dbReference type="Gene3D" id="3.40.190.10">
    <property type="entry name" value="Periplasmic binding protein-like II"/>
    <property type="match status" value="2"/>
</dbReference>
<dbReference type="OrthoDB" id="9787283at2"/>
<evidence type="ECO:0000313" key="7">
    <source>
        <dbReference type="EMBL" id="THF74010.1"/>
    </source>
</evidence>
<proteinExistence type="predicted"/>
<evidence type="ECO:0000313" key="8">
    <source>
        <dbReference type="Proteomes" id="UP000310636"/>
    </source>
</evidence>
<evidence type="ECO:0000256" key="1">
    <source>
        <dbReference type="ARBA" id="ARBA00022475"/>
    </source>
</evidence>
<evidence type="ECO:0000256" key="5">
    <source>
        <dbReference type="ARBA" id="ARBA00023288"/>
    </source>
</evidence>
<accession>A0A4S4BHI8</accession>
<dbReference type="PROSITE" id="PS51257">
    <property type="entry name" value="PROKAR_LIPOPROTEIN"/>
    <property type="match status" value="1"/>
</dbReference>
<dbReference type="InterPro" id="IPR006059">
    <property type="entry name" value="SBP"/>
</dbReference>
<keyword evidence="2 6" id="KW-0732">Signal</keyword>
<dbReference type="Pfam" id="PF01547">
    <property type="entry name" value="SBP_bac_1"/>
    <property type="match status" value="1"/>
</dbReference>
<keyword evidence="5" id="KW-0449">Lipoprotein</keyword>
<dbReference type="SUPFAM" id="SSF53850">
    <property type="entry name" value="Periplasmic binding protein-like II"/>
    <property type="match status" value="1"/>
</dbReference>
<evidence type="ECO:0000256" key="4">
    <source>
        <dbReference type="ARBA" id="ARBA00023139"/>
    </source>
</evidence>
<feature type="chain" id="PRO_5038861671" evidence="6">
    <location>
        <begin position="21"/>
        <end position="517"/>
    </location>
</feature>
<keyword evidence="3" id="KW-0472">Membrane</keyword>